<evidence type="ECO:0000313" key="5">
    <source>
        <dbReference type="Proteomes" id="UP000285970"/>
    </source>
</evidence>
<protein>
    <submittedName>
        <fullName evidence="4">Sortase</fullName>
    </submittedName>
</protein>
<feature type="transmembrane region" description="Helical" evidence="3">
    <location>
        <begin position="43"/>
        <end position="66"/>
    </location>
</feature>
<keyword evidence="1" id="KW-0378">Hydrolase</keyword>
<accession>A0A3S3LMW5</accession>
<evidence type="ECO:0000256" key="3">
    <source>
        <dbReference type="SAM" id="Phobius"/>
    </source>
</evidence>
<dbReference type="Pfam" id="PF04203">
    <property type="entry name" value="Sortase"/>
    <property type="match status" value="1"/>
</dbReference>
<dbReference type="GO" id="GO:0016787">
    <property type="term" value="F:hydrolase activity"/>
    <property type="evidence" value="ECO:0007669"/>
    <property type="project" value="UniProtKB-KW"/>
</dbReference>
<dbReference type="InterPro" id="IPR023365">
    <property type="entry name" value="Sortase_dom-sf"/>
</dbReference>
<dbReference type="AlphaFoldDB" id="A0A3S3LMW5"/>
<dbReference type="Proteomes" id="UP000285970">
    <property type="component" value="Unassembled WGS sequence"/>
</dbReference>
<name>A0A3S3LMW5_9MICO</name>
<keyword evidence="3" id="KW-0472">Membrane</keyword>
<proteinExistence type="predicted"/>
<keyword evidence="3" id="KW-0812">Transmembrane</keyword>
<organism evidence="4 5">
    <name type="scientific">Microbacterium enclense</name>
    <dbReference type="NCBI Taxonomy" id="993073"/>
    <lineage>
        <taxon>Bacteria</taxon>
        <taxon>Bacillati</taxon>
        <taxon>Actinomycetota</taxon>
        <taxon>Actinomycetes</taxon>
        <taxon>Micrococcales</taxon>
        <taxon>Microbacteriaceae</taxon>
        <taxon>Microbacterium</taxon>
    </lineage>
</organism>
<dbReference type="RefSeq" id="WP_128217036.1">
    <property type="nucleotide sequence ID" value="NZ_JALXTR010000004.1"/>
</dbReference>
<evidence type="ECO:0000313" key="4">
    <source>
        <dbReference type="EMBL" id="RWR21004.1"/>
    </source>
</evidence>
<keyword evidence="3" id="KW-1133">Transmembrane helix</keyword>
<reference evidence="4 5" key="1">
    <citation type="journal article" date="2018" name="Front. Microbiol.">
        <title>Novel Insights Into Bacterial Dimethylsulfoniopropionate Catabolism in the East China Sea.</title>
        <authorList>
            <person name="Liu J."/>
            <person name="Liu J."/>
            <person name="Zhang S.H."/>
            <person name="Liang J."/>
            <person name="Lin H."/>
            <person name="Song D."/>
            <person name="Yang G.P."/>
            <person name="Todd J.D."/>
            <person name="Zhang X.H."/>
        </authorList>
    </citation>
    <scope>NUCLEOTIDE SEQUENCE [LARGE SCALE GENOMIC DNA]</scope>
    <source>
        <strain evidence="4 5">ZYFD042</strain>
    </source>
</reference>
<dbReference type="EMBL" id="RBZY01000012">
    <property type="protein sequence ID" value="RWR21004.1"/>
    <property type="molecule type" value="Genomic_DNA"/>
</dbReference>
<dbReference type="InterPro" id="IPR005754">
    <property type="entry name" value="Sortase"/>
</dbReference>
<feature type="transmembrane region" description="Helical" evidence="3">
    <location>
        <begin position="293"/>
        <end position="315"/>
    </location>
</feature>
<dbReference type="Gene3D" id="2.40.260.10">
    <property type="entry name" value="Sortase"/>
    <property type="match status" value="1"/>
</dbReference>
<comment type="caution">
    <text evidence="4">The sequence shown here is derived from an EMBL/GenBank/DDBJ whole genome shotgun (WGS) entry which is preliminary data.</text>
</comment>
<sequence length="319" mass="34038">MTVTEEPPAARPLRSRRAPSVPRPPRRPPREKKPAPPLTATEAIVRAVVALAAVFTLMFVLNVTVFSHVQHLVSQQRVGDQFREQLLAGTAPVSEYTFDENLLPDGAPVGILEIPSLGLHEVIVEGTSSAETAQGVGHQRDSILPGQAGVSFLQGRSGAFGGPFSGIQSLSPGDAITVRTGQGLQEFSVVGVRYAGDPTLPNLRAGESRLVLMTARGAPYVPTGVAYVDARLVGTAQPRGARVTTVAALPQEQRPMATDTTTVWALVFAIQFLIAAELAAVWAFRRFGAQRTWIVFVPVLLLAGFLAAYQVTLLLPNLL</sequence>
<feature type="region of interest" description="Disordered" evidence="2">
    <location>
        <begin position="1"/>
        <end position="38"/>
    </location>
</feature>
<dbReference type="OrthoDB" id="5242879at2"/>
<dbReference type="SUPFAM" id="SSF63817">
    <property type="entry name" value="Sortase"/>
    <property type="match status" value="1"/>
</dbReference>
<evidence type="ECO:0000256" key="2">
    <source>
        <dbReference type="SAM" id="MobiDB-lite"/>
    </source>
</evidence>
<evidence type="ECO:0000256" key="1">
    <source>
        <dbReference type="ARBA" id="ARBA00022801"/>
    </source>
</evidence>
<feature type="transmembrane region" description="Helical" evidence="3">
    <location>
        <begin position="263"/>
        <end position="284"/>
    </location>
</feature>
<gene>
    <name evidence="4" type="ORF">D8Y23_04845</name>
</gene>